<evidence type="ECO:0000313" key="12">
    <source>
        <dbReference type="EMBL" id="APH55543.1"/>
    </source>
</evidence>
<evidence type="ECO:0000256" key="3">
    <source>
        <dbReference type="ARBA" id="ARBA00007880"/>
    </source>
</evidence>
<dbReference type="NCBIfam" id="TIGR00492">
    <property type="entry name" value="alr"/>
    <property type="match status" value="1"/>
</dbReference>
<feature type="binding site" evidence="7 9">
    <location>
        <position position="160"/>
    </location>
    <ligand>
        <name>substrate</name>
    </ligand>
</feature>
<dbReference type="Gene3D" id="3.20.20.10">
    <property type="entry name" value="Alanine racemase"/>
    <property type="match status" value="1"/>
</dbReference>
<gene>
    <name evidence="12" type="ORF">GbCGDNIH9_2218</name>
</gene>
<dbReference type="SMART" id="SM01005">
    <property type="entry name" value="Ala_racemase_C"/>
    <property type="match status" value="1"/>
</dbReference>
<evidence type="ECO:0000256" key="6">
    <source>
        <dbReference type="ARBA" id="ARBA00023235"/>
    </source>
</evidence>
<dbReference type="EMBL" id="CP018191">
    <property type="protein sequence ID" value="APH55543.1"/>
    <property type="molecule type" value="Genomic_DNA"/>
</dbReference>
<evidence type="ECO:0000256" key="9">
    <source>
        <dbReference type="PIRSR" id="PIRSR600821-52"/>
    </source>
</evidence>
<dbReference type="SUPFAM" id="SSF50621">
    <property type="entry name" value="Alanine racemase C-terminal domain-like"/>
    <property type="match status" value="1"/>
</dbReference>
<comment type="pathway">
    <text evidence="7">Amino-acid biosynthesis; D-alanine biosynthesis; D-alanine from L-alanine: step 1/1.</text>
</comment>
<dbReference type="GO" id="GO:0008784">
    <property type="term" value="F:alanine racemase activity"/>
    <property type="evidence" value="ECO:0007669"/>
    <property type="project" value="UniProtKB-UniRule"/>
</dbReference>
<evidence type="ECO:0000256" key="4">
    <source>
        <dbReference type="ARBA" id="ARBA00013089"/>
    </source>
</evidence>
<organism evidence="12 13">
    <name type="scientific">Granulibacter bethesdensis</name>
    <dbReference type="NCBI Taxonomy" id="364410"/>
    <lineage>
        <taxon>Bacteria</taxon>
        <taxon>Pseudomonadati</taxon>
        <taxon>Pseudomonadota</taxon>
        <taxon>Alphaproteobacteria</taxon>
        <taxon>Acetobacterales</taxon>
        <taxon>Acetobacteraceae</taxon>
        <taxon>Granulibacter</taxon>
    </lineage>
</organism>
<dbReference type="PANTHER" id="PTHR30511:SF0">
    <property type="entry name" value="ALANINE RACEMASE, CATABOLIC-RELATED"/>
    <property type="match status" value="1"/>
</dbReference>
<dbReference type="InterPro" id="IPR001608">
    <property type="entry name" value="Ala_racemase_N"/>
</dbReference>
<name>A0AAC9KDQ0_9PROT</name>
<dbReference type="SUPFAM" id="SSF51419">
    <property type="entry name" value="PLP-binding barrel"/>
    <property type="match status" value="1"/>
</dbReference>
<evidence type="ECO:0000256" key="2">
    <source>
        <dbReference type="ARBA" id="ARBA00001933"/>
    </source>
</evidence>
<dbReference type="Pfam" id="PF00842">
    <property type="entry name" value="Ala_racemase_C"/>
    <property type="match status" value="1"/>
</dbReference>
<feature type="active site" description="Proton acceptor; specific for D-alanine" evidence="7">
    <location>
        <position position="62"/>
    </location>
</feature>
<dbReference type="Gene3D" id="2.40.37.10">
    <property type="entry name" value="Lyase, Ornithine Decarboxylase, Chain A, domain 1"/>
    <property type="match status" value="1"/>
</dbReference>
<dbReference type="InterPro" id="IPR020622">
    <property type="entry name" value="Ala_racemase_pyridoxalP-BS"/>
</dbReference>
<comment type="function">
    <text evidence="7">Catalyzes the interconversion of L-alanine and D-alanine. May also act on other amino acids.</text>
</comment>
<evidence type="ECO:0000256" key="8">
    <source>
        <dbReference type="PIRSR" id="PIRSR600821-50"/>
    </source>
</evidence>
<feature type="domain" description="Alanine racemase C-terminal" evidence="11">
    <location>
        <begin position="261"/>
        <end position="385"/>
    </location>
</feature>
<dbReference type="InterPro" id="IPR009006">
    <property type="entry name" value="Ala_racemase/Decarboxylase_C"/>
</dbReference>
<dbReference type="GO" id="GO:0030170">
    <property type="term" value="F:pyridoxal phosphate binding"/>
    <property type="evidence" value="ECO:0007669"/>
    <property type="project" value="UniProtKB-UniRule"/>
</dbReference>
<evidence type="ECO:0000313" key="13">
    <source>
        <dbReference type="Proteomes" id="UP000182373"/>
    </source>
</evidence>
<feature type="region of interest" description="Disordered" evidence="10">
    <location>
        <begin position="1"/>
        <end position="25"/>
    </location>
</feature>
<dbReference type="EC" id="5.1.1.1" evidence="4 7"/>
<dbReference type="InterPro" id="IPR029066">
    <property type="entry name" value="PLP-binding_barrel"/>
</dbReference>
<comment type="catalytic activity">
    <reaction evidence="1 7">
        <text>L-alanine = D-alanine</text>
        <dbReference type="Rhea" id="RHEA:20249"/>
        <dbReference type="ChEBI" id="CHEBI:57416"/>
        <dbReference type="ChEBI" id="CHEBI:57972"/>
        <dbReference type="EC" id="5.1.1.1"/>
    </reaction>
</comment>
<evidence type="ECO:0000259" key="11">
    <source>
        <dbReference type="SMART" id="SM01005"/>
    </source>
</evidence>
<dbReference type="InterPro" id="IPR000821">
    <property type="entry name" value="Ala_racemase"/>
</dbReference>
<dbReference type="HAMAP" id="MF_01201">
    <property type="entry name" value="Ala_racemase"/>
    <property type="match status" value="1"/>
</dbReference>
<feature type="active site" description="Proton acceptor; specific for L-alanine" evidence="7">
    <location>
        <position position="282"/>
    </location>
</feature>
<reference evidence="13" key="1">
    <citation type="submission" date="2016-11" db="EMBL/GenBank/DDBJ databases">
        <title>Comparative genomic and phenotypic analysis of Granulibacter bethesdensis clinical isolates from patients with chronic granulomatous disease.</title>
        <authorList>
            <person name="Zarember K.A."/>
            <person name="Porcella S.F."/>
            <person name="Chu J."/>
            <person name="Ding L."/>
            <person name="Dahlstrom E."/>
            <person name="Barbian K."/>
            <person name="Martens C."/>
            <person name="Sykora L."/>
            <person name="Kramer S."/>
            <person name="Pettinato A.M."/>
            <person name="Hong H."/>
            <person name="Wald G."/>
            <person name="Berg L.J."/>
            <person name="Rogge L.S."/>
            <person name="Greenberg D.E."/>
            <person name="Falcone E.L."/>
            <person name="Neves J.F."/>
            <person name="Simoes M.J."/>
            <person name="Casal M."/>
            <person name="Rodriguez-Lopez F.C."/>
            <person name="Zelazny A."/>
            <person name="Gallin J.I."/>
            <person name="Holland S.M."/>
        </authorList>
    </citation>
    <scope>NUCLEOTIDE SEQUENCE [LARGE SCALE GENOMIC DNA]</scope>
    <source>
        <strain evidence="13">NIH9.1</strain>
    </source>
</reference>
<accession>A0AAC9KDQ0</accession>
<dbReference type="PRINTS" id="PR00992">
    <property type="entry name" value="ALARACEMASE"/>
</dbReference>
<sequence length="389" mass="41886">MPLTAAGASPGPVDISPSLEGEAHRNGPGVARLEIDLDAIAANWRFLRTTHGANRITGAVVKADGYGLGAAVIAQRLVQEGCNHIFVAHPQEALTLRPLIPSATLIVLNGLWPGWEAVYADHGLIPALGSLGEIEAWRQEAGRREQALPAFLHVDTGINRLGLNQQEHDRIAEHPDLLDGITLRAIMTHLISAEIPDHDSNTLQRQRFAAACSRLPPAPRSIANSSGIFLGPDFASDIARPGAALYGINPLPGRPNPMRPVLRLSARVLQIRPVEPGEIVGYNGIWAAQRPSRIAVCSVGYADGFQRALSSRAEAAFDGTRIPLVGRVSMDLTTYDVTDDPRITVGSWLELIGPDVSPDEVAARASTNGYEVLTSLGRRYERIYRPLTP</sequence>
<evidence type="ECO:0000256" key="7">
    <source>
        <dbReference type="HAMAP-Rule" id="MF_01201"/>
    </source>
</evidence>
<evidence type="ECO:0000256" key="5">
    <source>
        <dbReference type="ARBA" id="ARBA00022898"/>
    </source>
</evidence>
<keyword evidence="6 7" id="KW-0413">Isomerase</keyword>
<comment type="similarity">
    <text evidence="3 7">Belongs to the alanine racemase family.</text>
</comment>
<evidence type="ECO:0000256" key="1">
    <source>
        <dbReference type="ARBA" id="ARBA00000316"/>
    </source>
</evidence>
<protein>
    <recommendedName>
        <fullName evidence="4 7">Alanine racemase</fullName>
        <ecNumber evidence="4 7">5.1.1.1</ecNumber>
    </recommendedName>
</protein>
<dbReference type="GO" id="GO:0030632">
    <property type="term" value="P:D-alanine biosynthetic process"/>
    <property type="evidence" value="ECO:0007669"/>
    <property type="project" value="UniProtKB-UniRule"/>
</dbReference>
<dbReference type="PANTHER" id="PTHR30511">
    <property type="entry name" value="ALANINE RACEMASE"/>
    <property type="match status" value="1"/>
</dbReference>
<dbReference type="Pfam" id="PF01168">
    <property type="entry name" value="Ala_racemase_N"/>
    <property type="match status" value="1"/>
</dbReference>
<dbReference type="GO" id="GO:0005829">
    <property type="term" value="C:cytosol"/>
    <property type="evidence" value="ECO:0007669"/>
    <property type="project" value="TreeGrafter"/>
</dbReference>
<feature type="binding site" evidence="7 9">
    <location>
        <position position="330"/>
    </location>
    <ligand>
        <name>substrate</name>
    </ligand>
</feature>
<dbReference type="Proteomes" id="UP000182373">
    <property type="component" value="Chromosome"/>
</dbReference>
<dbReference type="InterPro" id="IPR011079">
    <property type="entry name" value="Ala_racemase_C"/>
</dbReference>
<proteinExistence type="inferred from homology"/>
<keyword evidence="5 7" id="KW-0663">Pyridoxal phosphate</keyword>
<evidence type="ECO:0000256" key="10">
    <source>
        <dbReference type="SAM" id="MobiDB-lite"/>
    </source>
</evidence>
<dbReference type="PROSITE" id="PS00395">
    <property type="entry name" value="ALANINE_RACEMASE"/>
    <property type="match status" value="1"/>
</dbReference>
<comment type="cofactor">
    <cofactor evidence="2 7 8">
        <name>pyridoxal 5'-phosphate</name>
        <dbReference type="ChEBI" id="CHEBI:597326"/>
    </cofactor>
</comment>
<dbReference type="AlphaFoldDB" id="A0AAC9KDQ0"/>
<feature type="modified residue" description="N6-(pyridoxal phosphate)lysine" evidence="7 8">
    <location>
        <position position="62"/>
    </location>
</feature>
<dbReference type="CDD" id="cd00430">
    <property type="entry name" value="PLPDE_III_AR"/>
    <property type="match status" value="1"/>
</dbReference>